<dbReference type="RefSeq" id="WP_036412984.1">
    <property type="nucleotide sequence ID" value="NZ_BFCJ01000019.1"/>
</dbReference>
<name>A0A8I0PZQ2_MORMO</name>
<protein>
    <submittedName>
        <fullName evidence="1">DUF3313 domain-containing protein</fullName>
    </submittedName>
</protein>
<organism evidence="1 2">
    <name type="scientific">Morganella morganii</name>
    <name type="common">Proteus morganii</name>
    <dbReference type="NCBI Taxonomy" id="582"/>
    <lineage>
        <taxon>Bacteria</taxon>
        <taxon>Pseudomonadati</taxon>
        <taxon>Pseudomonadota</taxon>
        <taxon>Gammaproteobacteria</taxon>
        <taxon>Enterobacterales</taxon>
        <taxon>Morganellaceae</taxon>
        <taxon>Morganella</taxon>
    </lineage>
</organism>
<dbReference type="EMBL" id="PKLF01000009">
    <property type="protein sequence ID" value="MBE8613042.1"/>
    <property type="molecule type" value="Genomic_DNA"/>
</dbReference>
<sequence>MNNFASHSVTKYIIAVSVVFLLSACSSRLPNHTEQSDFLSDYQRLTETETASGEVIKSWRADDFTAESPKTKLIFTPVVFKPLNENNKMGKQFMTVLLNYTNQQIKSELAKRYQLTETAAPGVLRFEGVVTAVKVTNKDFKPYEVLPVMLIVAGTQLAIGNRDADTSMYFEWKITDSVSKKPYLEAIRKNKGEQMSNKDQTITLQELKAAVDTIAAEILPAA</sequence>
<dbReference type="Proteomes" id="UP000650477">
    <property type="component" value="Unassembled WGS sequence"/>
</dbReference>
<reference evidence="1" key="1">
    <citation type="submission" date="2017-12" db="EMBL/GenBank/DDBJ databases">
        <title>Genome sequencing and analysis.</title>
        <authorList>
            <person name="Huang Y.-T."/>
        </authorList>
    </citation>
    <scope>NUCLEOTIDE SEQUENCE</scope>
    <source>
        <strain evidence="1">VGH116</strain>
    </source>
</reference>
<evidence type="ECO:0000313" key="1">
    <source>
        <dbReference type="EMBL" id="MBE8613042.1"/>
    </source>
</evidence>
<accession>A0A8I0PZQ2</accession>
<dbReference type="InterPro" id="IPR021747">
    <property type="entry name" value="DUF3313"/>
</dbReference>
<dbReference type="Pfam" id="PF11769">
    <property type="entry name" value="DUF3313"/>
    <property type="match status" value="1"/>
</dbReference>
<proteinExistence type="predicted"/>
<gene>
    <name evidence="1" type="ORF">CYG68_11590</name>
</gene>
<evidence type="ECO:0000313" key="2">
    <source>
        <dbReference type="Proteomes" id="UP000650477"/>
    </source>
</evidence>
<comment type="caution">
    <text evidence="1">The sequence shown here is derived from an EMBL/GenBank/DDBJ whole genome shotgun (WGS) entry which is preliminary data.</text>
</comment>
<dbReference type="AlphaFoldDB" id="A0A8I0PZQ2"/>